<name>A0A7K0CD31_9ACTN</name>
<organism evidence="2 3">
    <name type="scientific">Streptomyces smaragdinus</name>
    <dbReference type="NCBI Taxonomy" id="2585196"/>
    <lineage>
        <taxon>Bacteria</taxon>
        <taxon>Bacillati</taxon>
        <taxon>Actinomycetota</taxon>
        <taxon>Actinomycetes</taxon>
        <taxon>Kitasatosporales</taxon>
        <taxon>Streptomycetaceae</taxon>
        <taxon>Streptomyces</taxon>
    </lineage>
</organism>
<dbReference type="Proteomes" id="UP000466345">
    <property type="component" value="Unassembled WGS sequence"/>
</dbReference>
<dbReference type="PANTHER" id="PTHR35525:SF3">
    <property type="entry name" value="BLL6575 PROTEIN"/>
    <property type="match status" value="1"/>
</dbReference>
<dbReference type="Gene3D" id="1.10.3300.10">
    <property type="entry name" value="Jann2411-like domain"/>
    <property type="match status" value="1"/>
</dbReference>
<accession>A0A7K0CD31</accession>
<dbReference type="SUPFAM" id="SSF160904">
    <property type="entry name" value="Jann2411-like"/>
    <property type="match status" value="1"/>
</dbReference>
<evidence type="ECO:0000313" key="2">
    <source>
        <dbReference type="EMBL" id="MQY11276.1"/>
    </source>
</evidence>
<gene>
    <name evidence="2" type="ORF">SRB5_13910</name>
</gene>
<dbReference type="EMBL" id="WEGJ01000003">
    <property type="protein sequence ID" value="MQY11276.1"/>
    <property type="molecule type" value="Genomic_DNA"/>
</dbReference>
<evidence type="ECO:0000259" key="1">
    <source>
        <dbReference type="Pfam" id="PF11706"/>
    </source>
</evidence>
<dbReference type="Pfam" id="PF11706">
    <property type="entry name" value="zf-CGNR"/>
    <property type="match status" value="1"/>
</dbReference>
<dbReference type="InterPro" id="IPR021005">
    <property type="entry name" value="Znf_CGNR"/>
</dbReference>
<keyword evidence="3" id="KW-1185">Reference proteome</keyword>
<dbReference type="InterPro" id="IPR010852">
    <property type="entry name" value="ABATE"/>
</dbReference>
<dbReference type="InterPro" id="IPR023286">
    <property type="entry name" value="ABATE_dom_sf"/>
</dbReference>
<dbReference type="RefSeq" id="WP_153450558.1">
    <property type="nucleotide sequence ID" value="NZ_WEGJ01000003.1"/>
</dbReference>
<dbReference type="PANTHER" id="PTHR35525">
    <property type="entry name" value="BLL6575 PROTEIN"/>
    <property type="match status" value="1"/>
</dbReference>
<reference evidence="2 3" key="1">
    <citation type="submission" date="2019-10" db="EMBL/GenBank/DDBJ databases">
        <title>Streptomyces smaragdinus sp. nov. and Streptomyces fabii sp. nov., isolated from the gut of fungus growing-termite Macrotermes natalensis.</title>
        <authorList>
            <person name="Schwitalla J."/>
            <person name="Benndorf R."/>
            <person name="Martin K."/>
            <person name="De Beer W."/>
            <person name="Kaster A.-K."/>
            <person name="Vollmers J."/>
            <person name="Poulsen M."/>
            <person name="Beemelmanns C."/>
        </authorList>
    </citation>
    <scope>NUCLEOTIDE SEQUENCE [LARGE SCALE GENOMIC DNA]</scope>
    <source>
        <strain evidence="2 3">RB5</strain>
    </source>
</reference>
<sequence length="184" mass="20138">MSSTQDPRPLTGEPVSIDLMNTRWMLDGEVQDLLTSTDGLAVWLASPGIAARLNGVRADAATLDALLAARSALYRIADHPDDPGGPPALNAVLAHGRVRHELGPDGPEQRIETDAPHQLPAWVAAEDYLRLLDDRPERIRACAGPTCILHFYDVSKNGTRRWCSMAVCGNRAKAREHYARSRRA</sequence>
<dbReference type="AlphaFoldDB" id="A0A7K0CD31"/>
<dbReference type="Pfam" id="PF07336">
    <property type="entry name" value="ABATE"/>
    <property type="match status" value="1"/>
</dbReference>
<comment type="caution">
    <text evidence="2">The sequence shown here is derived from an EMBL/GenBank/DDBJ whole genome shotgun (WGS) entry which is preliminary data.</text>
</comment>
<feature type="domain" description="Zinc finger CGNR" evidence="1">
    <location>
        <begin position="138"/>
        <end position="180"/>
    </location>
</feature>
<protein>
    <recommendedName>
        <fullName evidence="1">Zinc finger CGNR domain-containing protein</fullName>
    </recommendedName>
</protein>
<evidence type="ECO:0000313" key="3">
    <source>
        <dbReference type="Proteomes" id="UP000466345"/>
    </source>
</evidence>
<proteinExistence type="predicted"/>
<dbReference type="OrthoDB" id="3211108at2"/>